<feature type="active site" description="Proton donor" evidence="4">
    <location>
        <position position="313"/>
    </location>
</feature>
<dbReference type="GO" id="GO:0097176">
    <property type="term" value="P:epoxide metabolic process"/>
    <property type="evidence" value="ECO:0007669"/>
    <property type="project" value="TreeGrafter"/>
</dbReference>
<dbReference type="PANTHER" id="PTHR21661">
    <property type="entry name" value="EPOXIDE HYDROLASE 1-RELATED"/>
    <property type="match status" value="1"/>
</dbReference>
<feature type="domain" description="Epoxide hydrolase N-terminal" evidence="5">
    <location>
        <begin position="5"/>
        <end position="114"/>
    </location>
</feature>
<reference evidence="6 7" key="1">
    <citation type="submission" date="2019-12" db="EMBL/GenBank/DDBJ databases">
        <authorList>
            <person name="Floudas D."/>
            <person name="Bentzer J."/>
            <person name="Ahren D."/>
            <person name="Johansson T."/>
            <person name="Persson P."/>
            <person name="Tunlid A."/>
        </authorList>
    </citation>
    <scope>NUCLEOTIDE SEQUENCE [LARGE SCALE GENOMIC DNA]</scope>
    <source>
        <strain evidence="6 7">CBS 102.39</strain>
    </source>
</reference>
<evidence type="ECO:0000256" key="4">
    <source>
        <dbReference type="PIRSR" id="PIRSR001112-1"/>
    </source>
</evidence>
<dbReference type="AlphaFoldDB" id="A0A8H4QNX2"/>
<dbReference type="InterPro" id="IPR000639">
    <property type="entry name" value="Epox_hydrolase-like"/>
</dbReference>
<sequence length="402" mass="45344">MTEIPFKIDVPQESIDLLQQKLALTTFPDELEDADWDYGTPLADVKRLISRWGNGYDWRKHEAALNEEFPQFTRDIEVEEHGTLNMHYVHKKSHVVDAIPLLFVHGWPGSFLEVRKILPLLIQGSPEHPAFHVVALSLPGFGFSEAPKKKGFRIEQYAEVANKLMLSLGYNEYVTQAGDVGYFVTCEMANKYGQKNLKAWHSNFPIAAPPSPFTKPLAFIKAVLGMFTEKELEGLKRIQDYQEKGSGYFKIQSTQPQTLGYSLADSPAGLVGWIYEKLVHASDDYPWEDDEVLTWISIYWFSRAGPAASIRIYCEFTRANLEMAKVQPPTNVPIGHSYFPKEILSFPRSWLAASNLIFESEHESGGHFASHEKPEELVDDLRRMLGKGGPAFGVVSGKTGFA</sequence>
<evidence type="ECO:0000313" key="7">
    <source>
        <dbReference type="Proteomes" id="UP000521872"/>
    </source>
</evidence>
<evidence type="ECO:0000313" key="6">
    <source>
        <dbReference type="EMBL" id="KAF4613762.1"/>
    </source>
</evidence>
<keyword evidence="2" id="KW-0058">Aromatic hydrocarbons catabolism</keyword>
<evidence type="ECO:0000256" key="3">
    <source>
        <dbReference type="ARBA" id="ARBA00022801"/>
    </source>
</evidence>
<proteinExistence type="inferred from homology"/>
<dbReference type="InterPro" id="IPR016292">
    <property type="entry name" value="Epoxide_hydrolase"/>
</dbReference>
<evidence type="ECO:0000256" key="1">
    <source>
        <dbReference type="ARBA" id="ARBA00010088"/>
    </source>
</evidence>
<comment type="caution">
    <text evidence="6">The sequence shown here is derived from an EMBL/GenBank/DDBJ whole genome shotgun (WGS) entry which is preliminary data.</text>
</comment>
<dbReference type="InterPro" id="IPR010497">
    <property type="entry name" value="Epoxide_hydro_N"/>
</dbReference>
<feature type="active site" description="Proton acceptor" evidence="4">
    <location>
        <position position="367"/>
    </location>
</feature>
<protein>
    <recommendedName>
        <fullName evidence="5">Epoxide hydrolase N-terminal domain-containing protein</fullName>
    </recommendedName>
</protein>
<gene>
    <name evidence="6" type="ORF">D9613_007593</name>
</gene>
<organism evidence="6 7">
    <name type="scientific">Agrocybe pediades</name>
    <dbReference type="NCBI Taxonomy" id="84607"/>
    <lineage>
        <taxon>Eukaryota</taxon>
        <taxon>Fungi</taxon>
        <taxon>Dikarya</taxon>
        <taxon>Basidiomycota</taxon>
        <taxon>Agaricomycotina</taxon>
        <taxon>Agaricomycetes</taxon>
        <taxon>Agaricomycetidae</taxon>
        <taxon>Agaricales</taxon>
        <taxon>Agaricineae</taxon>
        <taxon>Strophariaceae</taxon>
        <taxon>Agrocybe</taxon>
    </lineage>
</organism>
<dbReference type="GO" id="GO:0004301">
    <property type="term" value="F:epoxide hydrolase activity"/>
    <property type="evidence" value="ECO:0007669"/>
    <property type="project" value="TreeGrafter"/>
</dbReference>
<dbReference type="Proteomes" id="UP000521872">
    <property type="component" value="Unassembled WGS sequence"/>
</dbReference>
<dbReference type="Gene3D" id="3.40.50.1820">
    <property type="entry name" value="alpha/beta hydrolase"/>
    <property type="match status" value="1"/>
</dbReference>
<dbReference type="PRINTS" id="PR00412">
    <property type="entry name" value="EPOXHYDRLASE"/>
</dbReference>
<keyword evidence="3" id="KW-0378">Hydrolase</keyword>
<name>A0A8H4QNX2_9AGAR</name>
<dbReference type="Pfam" id="PF06441">
    <property type="entry name" value="EHN"/>
    <property type="match status" value="1"/>
</dbReference>
<dbReference type="SUPFAM" id="SSF53474">
    <property type="entry name" value="alpha/beta-Hydrolases"/>
    <property type="match status" value="1"/>
</dbReference>
<dbReference type="EMBL" id="JAACJL010000045">
    <property type="protein sequence ID" value="KAF4613762.1"/>
    <property type="molecule type" value="Genomic_DNA"/>
</dbReference>
<evidence type="ECO:0000256" key="2">
    <source>
        <dbReference type="ARBA" id="ARBA00022797"/>
    </source>
</evidence>
<keyword evidence="7" id="KW-1185">Reference proteome</keyword>
<feature type="active site" description="Nucleophile" evidence="4">
    <location>
        <position position="179"/>
    </location>
</feature>
<accession>A0A8H4QNX2</accession>
<evidence type="ECO:0000259" key="5">
    <source>
        <dbReference type="Pfam" id="PF06441"/>
    </source>
</evidence>
<dbReference type="PIRSF" id="PIRSF001112">
    <property type="entry name" value="Epoxide_hydrolase"/>
    <property type="match status" value="1"/>
</dbReference>
<comment type="similarity">
    <text evidence="1">Belongs to the peptidase S33 family.</text>
</comment>
<dbReference type="InterPro" id="IPR029058">
    <property type="entry name" value="AB_hydrolase_fold"/>
</dbReference>
<dbReference type="PANTHER" id="PTHR21661:SF35">
    <property type="entry name" value="EPOXIDE HYDROLASE"/>
    <property type="match status" value="1"/>
</dbReference>